<reference evidence="7" key="1">
    <citation type="submission" date="2023-05" db="EMBL/GenBank/DDBJ databases">
        <title>Genome and transcriptome analyses reveal genes involved in the formation of fine ridges on petal epidermal cells in Hibiscus trionum.</title>
        <authorList>
            <person name="Koshimizu S."/>
            <person name="Masuda S."/>
            <person name="Ishii T."/>
            <person name="Shirasu K."/>
            <person name="Hoshino A."/>
            <person name="Arita M."/>
        </authorList>
    </citation>
    <scope>NUCLEOTIDE SEQUENCE</scope>
    <source>
        <strain evidence="7">Hamamatsu line</strain>
    </source>
</reference>
<evidence type="ECO:0000256" key="4">
    <source>
        <dbReference type="ARBA" id="ARBA00022525"/>
    </source>
</evidence>
<evidence type="ECO:0000313" key="8">
    <source>
        <dbReference type="Proteomes" id="UP001165190"/>
    </source>
</evidence>
<feature type="chain" id="PRO_5041019514" description="S-protein homolog" evidence="6">
    <location>
        <begin position="21"/>
        <end position="141"/>
    </location>
</feature>
<evidence type="ECO:0000256" key="2">
    <source>
        <dbReference type="ARBA" id="ARBA00005581"/>
    </source>
</evidence>
<dbReference type="AlphaFoldDB" id="A0A9W7J249"/>
<proteinExistence type="inferred from homology"/>
<accession>A0A9W7J249</accession>
<dbReference type="InterPro" id="IPR010264">
    <property type="entry name" value="Self-incomp_S1"/>
</dbReference>
<protein>
    <recommendedName>
        <fullName evidence="6">S-protein homolog</fullName>
    </recommendedName>
</protein>
<sequence length="141" mass="17284">MSKVVMILILTLIMAQQGLGFLVWEMVYHVHLLNRMTTDFPPLTVHVKSKNDDLRERTVRKDNEYYFKFKPSLWGNTLFYCVFRHGDKVKMFDVYKSGDYKHEKFSCRQHRQRLVYWKVQDDGFYRSCDDESYVKMYDWRR</sequence>
<comment type="similarity">
    <text evidence="2 6">Belongs to the plant self-incompatibility (S1) protein family.</text>
</comment>
<dbReference type="EMBL" id="BSYR01000044">
    <property type="protein sequence ID" value="GMJ05023.1"/>
    <property type="molecule type" value="Genomic_DNA"/>
</dbReference>
<evidence type="ECO:0000256" key="1">
    <source>
        <dbReference type="ARBA" id="ARBA00004613"/>
    </source>
</evidence>
<comment type="subcellular location">
    <subcellularLocation>
        <location evidence="1 6">Secreted</location>
    </subcellularLocation>
</comment>
<dbReference type="GO" id="GO:0005576">
    <property type="term" value="C:extracellular region"/>
    <property type="evidence" value="ECO:0007669"/>
    <property type="project" value="UniProtKB-SubCell"/>
</dbReference>
<comment type="caution">
    <text evidence="7">The sequence shown here is derived from an EMBL/GenBank/DDBJ whole genome shotgun (WGS) entry which is preliminary data.</text>
</comment>
<organism evidence="7 8">
    <name type="scientific">Hibiscus trionum</name>
    <name type="common">Flower of an hour</name>
    <dbReference type="NCBI Taxonomy" id="183268"/>
    <lineage>
        <taxon>Eukaryota</taxon>
        <taxon>Viridiplantae</taxon>
        <taxon>Streptophyta</taxon>
        <taxon>Embryophyta</taxon>
        <taxon>Tracheophyta</taxon>
        <taxon>Spermatophyta</taxon>
        <taxon>Magnoliopsida</taxon>
        <taxon>eudicotyledons</taxon>
        <taxon>Gunneridae</taxon>
        <taxon>Pentapetalae</taxon>
        <taxon>rosids</taxon>
        <taxon>malvids</taxon>
        <taxon>Malvales</taxon>
        <taxon>Malvaceae</taxon>
        <taxon>Malvoideae</taxon>
        <taxon>Hibiscus</taxon>
    </lineage>
</organism>
<gene>
    <name evidence="7" type="ORF">HRI_004171500</name>
</gene>
<keyword evidence="8" id="KW-1185">Reference proteome</keyword>
<keyword evidence="3 6" id="KW-0713">Self-incompatibility</keyword>
<evidence type="ECO:0000256" key="3">
    <source>
        <dbReference type="ARBA" id="ARBA00022471"/>
    </source>
</evidence>
<dbReference type="PANTHER" id="PTHR31232:SF155">
    <property type="entry name" value="PLANT SELF-INCOMPATIBILITY PROTEIN S1 FAMILY"/>
    <property type="match status" value="1"/>
</dbReference>
<dbReference type="Pfam" id="PF05938">
    <property type="entry name" value="Self-incomp_S1"/>
    <property type="match status" value="1"/>
</dbReference>
<name>A0A9W7J249_HIBTR</name>
<evidence type="ECO:0000313" key="7">
    <source>
        <dbReference type="EMBL" id="GMJ05023.1"/>
    </source>
</evidence>
<dbReference type="Proteomes" id="UP001165190">
    <property type="component" value="Unassembled WGS sequence"/>
</dbReference>
<feature type="signal peptide" evidence="6">
    <location>
        <begin position="1"/>
        <end position="20"/>
    </location>
</feature>
<dbReference type="PANTHER" id="PTHR31232">
    <property type="match status" value="1"/>
</dbReference>
<keyword evidence="4 6" id="KW-0964">Secreted</keyword>
<evidence type="ECO:0000256" key="6">
    <source>
        <dbReference type="RuleBase" id="RU367044"/>
    </source>
</evidence>
<evidence type="ECO:0000256" key="5">
    <source>
        <dbReference type="ARBA" id="ARBA00022729"/>
    </source>
</evidence>
<dbReference type="GO" id="GO:0060320">
    <property type="term" value="P:rejection of self pollen"/>
    <property type="evidence" value="ECO:0007669"/>
    <property type="project" value="UniProtKB-KW"/>
</dbReference>
<keyword evidence="5 6" id="KW-0732">Signal</keyword>
<dbReference type="OrthoDB" id="1848419at2759"/>